<evidence type="ECO:0000256" key="1">
    <source>
        <dbReference type="SAM" id="Phobius"/>
    </source>
</evidence>
<proteinExistence type="predicted"/>
<feature type="transmembrane region" description="Helical" evidence="1">
    <location>
        <begin position="238"/>
        <end position="260"/>
    </location>
</feature>
<evidence type="ECO:0000313" key="4">
    <source>
        <dbReference type="Proteomes" id="UP000019149"/>
    </source>
</evidence>
<evidence type="ECO:0000313" key="2">
    <source>
        <dbReference type="EMBL" id="EUB63102.1"/>
    </source>
</evidence>
<name>W6UX51_ECHGR</name>
<keyword evidence="4" id="KW-1185">Reference proteome</keyword>
<organism evidence="2 4">
    <name type="scientific">Echinococcus granulosus</name>
    <name type="common">Hydatid tapeworm</name>
    <dbReference type="NCBI Taxonomy" id="6210"/>
    <lineage>
        <taxon>Eukaryota</taxon>
        <taxon>Metazoa</taxon>
        <taxon>Spiralia</taxon>
        <taxon>Lophotrochozoa</taxon>
        <taxon>Platyhelminthes</taxon>
        <taxon>Cestoda</taxon>
        <taxon>Eucestoda</taxon>
        <taxon>Cyclophyllidea</taxon>
        <taxon>Taeniidae</taxon>
        <taxon>Echinococcus</taxon>
        <taxon>Echinococcus granulosus group</taxon>
    </lineage>
</organism>
<comment type="caution">
    <text evidence="2">The sequence shown here is derived from an EMBL/GenBank/DDBJ whole genome shotgun (WGS) entry which is preliminary data.</text>
</comment>
<keyword evidence="1" id="KW-1133">Transmembrane helix</keyword>
<dbReference type="AlphaFoldDB" id="W6UX51"/>
<dbReference type="GeneID" id="36337911"/>
<feature type="transmembrane region" description="Helical" evidence="1">
    <location>
        <begin position="100"/>
        <end position="123"/>
    </location>
</feature>
<dbReference type="EMBL" id="APAU02000009">
    <property type="protein sequence ID" value="EUB63103.1"/>
    <property type="molecule type" value="Genomic_DNA"/>
</dbReference>
<evidence type="ECO:0000313" key="3">
    <source>
        <dbReference type="EMBL" id="EUB63103.1"/>
    </source>
</evidence>
<dbReference type="KEGG" id="egl:EGR_02196"/>
<keyword evidence="1" id="KW-0472">Membrane</keyword>
<sequence length="281" mass="32844">MEEILFLISLATTLKVIKEANYKKTGLIVNKFIIDSFCIDELFSGENNYKCFAGCLVFRSNDFRNFYYFAFFLLSSFVTDIVICPYSVNATRIHSCRSVCFLPLVSINWILLIASGDTSVFFFKSIVDPTNSGLKKNVVTIKISIYVHIEVQNHFFRIVGMIKQSDYYLFKNTKLVRAVYRIILYLWKTLNNHIKIKADYKSNEGVDLTSMYPNSCILQKLRDEPGVLLFQCNSNDNFSYFLECYPIVKIIVFTLAFILCDMAKKKSRRRNGYLKYMFLRW</sequence>
<accession>W6UX51</accession>
<keyword evidence="1" id="KW-0812">Transmembrane</keyword>
<gene>
    <name evidence="2" type="ORF">EGR_02196</name>
    <name evidence="3" type="ORF">EGR_02197</name>
</gene>
<dbReference type="Proteomes" id="UP000019149">
    <property type="component" value="Unassembled WGS sequence"/>
</dbReference>
<protein>
    <submittedName>
        <fullName evidence="2">Uncharacterized protein</fullName>
    </submittedName>
</protein>
<feature type="transmembrane region" description="Helical" evidence="1">
    <location>
        <begin position="66"/>
        <end position="88"/>
    </location>
</feature>
<dbReference type="CTD" id="36337911"/>
<reference evidence="2 4" key="1">
    <citation type="journal article" date="2013" name="Nat. Genet.">
        <title>The genome of the hydatid tapeworm Echinococcus granulosus.</title>
        <authorList>
            <person name="Zheng H."/>
            <person name="Zhang W."/>
            <person name="Zhang L."/>
            <person name="Zhang Z."/>
            <person name="Li J."/>
            <person name="Lu G."/>
            <person name="Zhu Y."/>
            <person name="Wang Y."/>
            <person name="Huang Y."/>
            <person name="Liu J."/>
            <person name="Kang H."/>
            <person name="Chen J."/>
            <person name="Wang L."/>
            <person name="Chen A."/>
            <person name="Yu S."/>
            <person name="Gao Z."/>
            <person name="Jin L."/>
            <person name="Gu W."/>
            <person name="Wang Z."/>
            <person name="Zhao L."/>
            <person name="Shi B."/>
            <person name="Wen H."/>
            <person name="Lin R."/>
            <person name="Jones M.K."/>
            <person name="Brejova B."/>
            <person name="Vinar T."/>
            <person name="Zhao G."/>
            <person name="McManus D.P."/>
            <person name="Chen Z."/>
            <person name="Zhou Y."/>
            <person name="Wang S."/>
        </authorList>
    </citation>
    <scope>NUCLEOTIDE SEQUENCE [LARGE SCALE GENOMIC DNA]</scope>
</reference>
<dbReference type="EMBL" id="APAU02000009">
    <property type="protein sequence ID" value="EUB63102.1"/>
    <property type="molecule type" value="Genomic_DNA"/>
</dbReference>
<dbReference type="RefSeq" id="XP_024354298.1">
    <property type="nucleotide sequence ID" value="XM_024491445.1"/>
</dbReference>